<comment type="caution">
    <text evidence="1">The sequence shown here is derived from an EMBL/GenBank/DDBJ whole genome shotgun (WGS) entry which is preliminary data.</text>
</comment>
<dbReference type="AlphaFoldDB" id="A0A0J8U7S3"/>
<dbReference type="EMBL" id="LFOD01000012">
    <property type="protein sequence ID" value="KMV17568.1"/>
    <property type="molecule type" value="Genomic_DNA"/>
</dbReference>
<dbReference type="PATRIC" id="fig|451644.5.peg.3066"/>
<name>A0A0J8U7S3_9MYCO</name>
<organism evidence="1 2">
    <name type="scientific">Mycolicibacterium conceptionense</name>
    <dbReference type="NCBI Taxonomy" id="451644"/>
    <lineage>
        <taxon>Bacteria</taxon>
        <taxon>Bacillati</taxon>
        <taxon>Actinomycetota</taxon>
        <taxon>Actinomycetes</taxon>
        <taxon>Mycobacteriales</taxon>
        <taxon>Mycobacteriaceae</taxon>
        <taxon>Mycolicibacterium</taxon>
    </lineage>
</organism>
<evidence type="ECO:0000313" key="1">
    <source>
        <dbReference type="EMBL" id="KMV17568.1"/>
    </source>
</evidence>
<dbReference type="RefSeq" id="WP_048895915.1">
    <property type="nucleotide sequence ID" value="NZ_LFOD01000012.1"/>
</dbReference>
<proteinExistence type="predicted"/>
<reference evidence="1 2" key="1">
    <citation type="submission" date="2015-06" db="EMBL/GenBank/DDBJ databases">
        <title>Genome sequence of Mycobacterium conceptionense strain MLE.</title>
        <authorList>
            <person name="Greninger A.L."/>
            <person name="Cunningham G."/>
            <person name="Chiu C.Y."/>
            <person name="Miller S."/>
        </authorList>
    </citation>
    <scope>NUCLEOTIDE SEQUENCE [LARGE SCALE GENOMIC DNA]</scope>
    <source>
        <strain evidence="1 2">MLE</strain>
    </source>
</reference>
<accession>A0A0J8U7S3</accession>
<protein>
    <submittedName>
        <fullName evidence="1">Uncharacterized protein</fullName>
    </submittedName>
</protein>
<gene>
    <name evidence="1" type="ORF">ACT17_14825</name>
</gene>
<sequence length="63" mass="6751">MAEQLYAAKDARGVTLGNVVAESVEDAREYFASGTHGRIGFETVVRADHIGPHTPYCPDTCVA</sequence>
<evidence type="ECO:0000313" key="2">
    <source>
        <dbReference type="Proteomes" id="UP000037594"/>
    </source>
</evidence>
<dbReference type="Proteomes" id="UP000037594">
    <property type="component" value="Unassembled WGS sequence"/>
</dbReference>